<evidence type="ECO:0000256" key="1">
    <source>
        <dbReference type="SAM" id="MobiDB-lite"/>
    </source>
</evidence>
<sequence>MTISTSSRSFAAAAATAAIAIAFGTAACGTDTGRDTAAAPAAIGQAPFHTSADAIDRDEKRNTQFHGSPAQIEHQQATGGQQGRPFTPPDSRIPD</sequence>
<comment type="caution">
    <text evidence="3">The sequence shown here is derived from an EMBL/GenBank/DDBJ whole genome shotgun (WGS) entry which is preliminary data.</text>
</comment>
<feature type="signal peptide" evidence="2">
    <location>
        <begin position="1"/>
        <end position="26"/>
    </location>
</feature>
<protein>
    <recommendedName>
        <fullName evidence="5">Lipoprotein</fullName>
    </recommendedName>
</protein>
<evidence type="ECO:0000256" key="2">
    <source>
        <dbReference type="SAM" id="SignalP"/>
    </source>
</evidence>
<accession>A0ABW0BQV7</accession>
<gene>
    <name evidence="3" type="ORF">ACFPGP_23095</name>
</gene>
<evidence type="ECO:0008006" key="5">
    <source>
        <dbReference type="Google" id="ProtNLM"/>
    </source>
</evidence>
<proteinExistence type="predicted"/>
<organism evidence="3 4">
    <name type="scientific">Nocardioides taihuensis</name>
    <dbReference type="NCBI Taxonomy" id="1835606"/>
    <lineage>
        <taxon>Bacteria</taxon>
        <taxon>Bacillati</taxon>
        <taxon>Actinomycetota</taxon>
        <taxon>Actinomycetes</taxon>
        <taxon>Propionibacteriales</taxon>
        <taxon>Nocardioidaceae</taxon>
        <taxon>Nocardioides</taxon>
    </lineage>
</organism>
<reference evidence="4" key="1">
    <citation type="journal article" date="2019" name="Int. J. Syst. Evol. Microbiol.">
        <title>The Global Catalogue of Microorganisms (GCM) 10K type strain sequencing project: providing services to taxonomists for standard genome sequencing and annotation.</title>
        <authorList>
            <consortium name="The Broad Institute Genomics Platform"/>
            <consortium name="The Broad Institute Genome Sequencing Center for Infectious Disease"/>
            <person name="Wu L."/>
            <person name="Ma J."/>
        </authorList>
    </citation>
    <scope>NUCLEOTIDE SEQUENCE [LARGE SCALE GENOMIC DNA]</scope>
    <source>
        <strain evidence="4">DFY41</strain>
    </source>
</reference>
<dbReference type="Proteomes" id="UP001596087">
    <property type="component" value="Unassembled WGS sequence"/>
</dbReference>
<name>A0ABW0BQV7_9ACTN</name>
<dbReference type="RefSeq" id="WP_378593867.1">
    <property type="nucleotide sequence ID" value="NZ_JBHSKD010000029.1"/>
</dbReference>
<evidence type="ECO:0000313" key="3">
    <source>
        <dbReference type="EMBL" id="MFC5179578.1"/>
    </source>
</evidence>
<feature type="region of interest" description="Disordered" evidence="1">
    <location>
        <begin position="44"/>
        <end position="95"/>
    </location>
</feature>
<evidence type="ECO:0000313" key="4">
    <source>
        <dbReference type="Proteomes" id="UP001596087"/>
    </source>
</evidence>
<keyword evidence="4" id="KW-1185">Reference proteome</keyword>
<feature type="chain" id="PRO_5046202920" description="Lipoprotein" evidence="2">
    <location>
        <begin position="27"/>
        <end position="95"/>
    </location>
</feature>
<keyword evidence="2" id="KW-0732">Signal</keyword>
<dbReference type="EMBL" id="JBHSKD010000029">
    <property type="protein sequence ID" value="MFC5179578.1"/>
    <property type="molecule type" value="Genomic_DNA"/>
</dbReference>